<evidence type="ECO:0000256" key="5">
    <source>
        <dbReference type="ARBA" id="ARBA00012388"/>
    </source>
</evidence>
<dbReference type="SUPFAM" id="SSF55003">
    <property type="entry name" value="PAP/Archaeal CCA-adding enzyme, C-terminal domain"/>
    <property type="match status" value="1"/>
</dbReference>
<evidence type="ECO:0000259" key="16">
    <source>
        <dbReference type="Pfam" id="PF20750"/>
    </source>
</evidence>
<dbReference type="SUPFAM" id="SSF81631">
    <property type="entry name" value="PAP/OAS1 substrate-binding domain"/>
    <property type="match status" value="1"/>
</dbReference>
<dbReference type="PANTHER" id="PTHR10682">
    <property type="entry name" value="POLY A POLYMERASE"/>
    <property type="match status" value="1"/>
</dbReference>
<dbReference type="AlphaFoldDB" id="A0A6A7A537"/>
<dbReference type="EC" id="2.7.7.19" evidence="5"/>
<dbReference type="GO" id="GO:0005634">
    <property type="term" value="C:nucleus"/>
    <property type="evidence" value="ECO:0007669"/>
    <property type="project" value="UniProtKB-SubCell"/>
</dbReference>
<keyword evidence="10" id="KW-0067">ATP-binding</keyword>
<evidence type="ECO:0000256" key="9">
    <source>
        <dbReference type="ARBA" id="ARBA00022741"/>
    </source>
</evidence>
<keyword evidence="12" id="KW-0539">Nucleus</keyword>
<dbReference type="CDD" id="cd05402">
    <property type="entry name" value="NT_PAP_TUTase"/>
    <property type="match status" value="1"/>
</dbReference>
<dbReference type="FunFam" id="1.10.1410.10:FF:000001">
    <property type="entry name" value="Putative poly(A) polymerase gamma"/>
    <property type="match status" value="1"/>
</dbReference>
<evidence type="ECO:0000259" key="14">
    <source>
        <dbReference type="Pfam" id="PF04926"/>
    </source>
</evidence>
<evidence type="ECO:0000256" key="10">
    <source>
        <dbReference type="ARBA" id="ARBA00022840"/>
    </source>
</evidence>
<dbReference type="GO" id="GO:0006397">
    <property type="term" value="P:mRNA processing"/>
    <property type="evidence" value="ECO:0007669"/>
    <property type="project" value="UniProtKB-KW"/>
</dbReference>
<feature type="domain" description="Poly(A) polymerase RNA-binding" evidence="14">
    <location>
        <begin position="481"/>
        <end position="646"/>
    </location>
</feature>
<dbReference type="InterPro" id="IPR043519">
    <property type="entry name" value="NT_sf"/>
</dbReference>
<gene>
    <name evidence="17" type="ORF">CC86DRAFT_202169</name>
</gene>
<evidence type="ECO:0000256" key="12">
    <source>
        <dbReference type="ARBA" id="ARBA00023242"/>
    </source>
</evidence>
<evidence type="ECO:0000256" key="1">
    <source>
        <dbReference type="ARBA" id="ARBA00001936"/>
    </source>
</evidence>
<dbReference type="PANTHER" id="PTHR10682:SF10">
    <property type="entry name" value="POLYNUCLEOTIDE ADENYLYLTRANSFERASE"/>
    <property type="match status" value="1"/>
</dbReference>
<evidence type="ECO:0000256" key="13">
    <source>
        <dbReference type="SAM" id="MobiDB-lite"/>
    </source>
</evidence>
<organism evidence="17 18">
    <name type="scientific">Ophiobolus disseminans</name>
    <dbReference type="NCBI Taxonomy" id="1469910"/>
    <lineage>
        <taxon>Eukaryota</taxon>
        <taxon>Fungi</taxon>
        <taxon>Dikarya</taxon>
        <taxon>Ascomycota</taxon>
        <taxon>Pezizomycotina</taxon>
        <taxon>Dothideomycetes</taxon>
        <taxon>Pleosporomycetidae</taxon>
        <taxon>Pleosporales</taxon>
        <taxon>Pleosporineae</taxon>
        <taxon>Phaeosphaeriaceae</taxon>
        <taxon>Ophiobolus</taxon>
    </lineage>
</organism>
<comment type="cofactor">
    <cofactor evidence="1">
        <name>Mn(2+)</name>
        <dbReference type="ChEBI" id="CHEBI:29035"/>
    </cofactor>
</comment>
<keyword evidence="18" id="KW-1185">Reference proteome</keyword>
<dbReference type="FunFam" id="3.30.460.10:FF:000002">
    <property type="entry name" value="Poly(A) polymerase alpha, putative"/>
    <property type="match status" value="1"/>
</dbReference>
<dbReference type="Gene3D" id="3.30.460.10">
    <property type="entry name" value="Beta Polymerase, domain 2"/>
    <property type="match status" value="1"/>
</dbReference>
<evidence type="ECO:0000256" key="8">
    <source>
        <dbReference type="ARBA" id="ARBA00022723"/>
    </source>
</evidence>
<dbReference type="Pfam" id="PF20750">
    <property type="entry name" value="PAP_NTPase"/>
    <property type="match status" value="1"/>
</dbReference>
<comment type="cofactor">
    <cofactor evidence="2">
        <name>Mg(2+)</name>
        <dbReference type="ChEBI" id="CHEBI:18420"/>
    </cofactor>
</comment>
<dbReference type="SUPFAM" id="SSF81301">
    <property type="entry name" value="Nucleotidyltransferase"/>
    <property type="match status" value="1"/>
</dbReference>
<feature type="compositionally biased region" description="Basic and acidic residues" evidence="13">
    <location>
        <begin position="657"/>
        <end position="670"/>
    </location>
</feature>
<accession>A0A6A7A537</accession>
<keyword evidence="7" id="KW-0808">Transferase</keyword>
<keyword evidence="9" id="KW-0547">Nucleotide-binding</keyword>
<feature type="domain" description="Poly(A) polymerase central" evidence="15">
    <location>
        <begin position="334"/>
        <end position="478"/>
    </location>
</feature>
<proteinExistence type="inferred from homology"/>
<evidence type="ECO:0000313" key="17">
    <source>
        <dbReference type="EMBL" id="KAF2827944.1"/>
    </source>
</evidence>
<evidence type="ECO:0000256" key="2">
    <source>
        <dbReference type="ARBA" id="ARBA00001946"/>
    </source>
</evidence>
<dbReference type="InterPro" id="IPR011068">
    <property type="entry name" value="NuclTrfase_I-like_C"/>
</dbReference>
<dbReference type="Pfam" id="PF04928">
    <property type="entry name" value="PAP_central"/>
    <property type="match status" value="1"/>
</dbReference>
<dbReference type="InterPro" id="IPR007010">
    <property type="entry name" value="PolA_pol_RNA-bd_dom"/>
</dbReference>
<dbReference type="Gene3D" id="1.10.1410.10">
    <property type="match status" value="1"/>
</dbReference>
<comment type="subcellular location">
    <subcellularLocation>
        <location evidence="3">Nucleus</location>
    </subcellularLocation>
</comment>
<evidence type="ECO:0000256" key="3">
    <source>
        <dbReference type="ARBA" id="ARBA00004123"/>
    </source>
</evidence>
<dbReference type="GO" id="GO:0031123">
    <property type="term" value="P:RNA 3'-end processing"/>
    <property type="evidence" value="ECO:0007669"/>
    <property type="project" value="InterPro"/>
</dbReference>
<dbReference type="InterPro" id="IPR048840">
    <property type="entry name" value="PolA_pol_NTPase"/>
</dbReference>
<dbReference type="GO" id="GO:1990817">
    <property type="term" value="F:poly(A) RNA polymerase activity"/>
    <property type="evidence" value="ECO:0007669"/>
    <property type="project" value="UniProtKB-EC"/>
</dbReference>
<keyword evidence="6" id="KW-0507">mRNA processing</keyword>
<evidence type="ECO:0000256" key="4">
    <source>
        <dbReference type="ARBA" id="ARBA00010912"/>
    </source>
</evidence>
<evidence type="ECO:0000313" key="18">
    <source>
        <dbReference type="Proteomes" id="UP000799424"/>
    </source>
</evidence>
<dbReference type="InterPro" id="IPR007012">
    <property type="entry name" value="PolA_pol_cen_dom"/>
</dbReference>
<evidence type="ECO:0000256" key="11">
    <source>
        <dbReference type="ARBA" id="ARBA00022842"/>
    </source>
</evidence>
<protein>
    <recommendedName>
        <fullName evidence="5">polynucleotide adenylyltransferase</fullName>
        <ecNumber evidence="5">2.7.7.19</ecNumber>
    </recommendedName>
</protein>
<keyword evidence="11" id="KW-0460">Magnesium</keyword>
<dbReference type="OrthoDB" id="412748at2759"/>
<dbReference type="EMBL" id="MU006223">
    <property type="protein sequence ID" value="KAF2827944.1"/>
    <property type="molecule type" value="Genomic_DNA"/>
</dbReference>
<dbReference type="GO" id="GO:0005524">
    <property type="term" value="F:ATP binding"/>
    <property type="evidence" value="ECO:0007669"/>
    <property type="project" value="UniProtKB-KW"/>
</dbReference>
<dbReference type="Proteomes" id="UP000799424">
    <property type="component" value="Unassembled WGS sequence"/>
</dbReference>
<reference evidence="17" key="1">
    <citation type="journal article" date="2020" name="Stud. Mycol.">
        <title>101 Dothideomycetes genomes: a test case for predicting lifestyles and emergence of pathogens.</title>
        <authorList>
            <person name="Haridas S."/>
            <person name="Albert R."/>
            <person name="Binder M."/>
            <person name="Bloem J."/>
            <person name="Labutti K."/>
            <person name="Salamov A."/>
            <person name="Andreopoulos B."/>
            <person name="Baker S."/>
            <person name="Barry K."/>
            <person name="Bills G."/>
            <person name="Bluhm B."/>
            <person name="Cannon C."/>
            <person name="Castanera R."/>
            <person name="Culley D."/>
            <person name="Daum C."/>
            <person name="Ezra D."/>
            <person name="Gonzalez J."/>
            <person name="Henrissat B."/>
            <person name="Kuo A."/>
            <person name="Liang C."/>
            <person name="Lipzen A."/>
            <person name="Lutzoni F."/>
            <person name="Magnuson J."/>
            <person name="Mondo S."/>
            <person name="Nolan M."/>
            <person name="Ohm R."/>
            <person name="Pangilinan J."/>
            <person name="Park H.-J."/>
            <person name="Ramirez L."/>
            <person name="Alfaro M."/>
            <person name="Sun H."/>
            <person name="Tritt A."/>
            <person name="Yoshinaga Y."/>
            <person name="Zwiers L.-H."/>
            <person name="Turgeon B."/>
            <person name="Goodwin S."/>
            <person name="Spatafora J."/>
            <person name="Crous P."/>
            <person name="Grigoriev I."/>
        </authorList>
    </citation>
    <scope>NUCLEOTIDE SEQUENCE</scope>
    <source>
        <strain evidence="17">CBS 113818</strain>
    </source>
</reference>
<feature type="domain" description="Poly(A) polymerase nucleotidyltransferase" evidence="16">
    <location>
        <begin position="132"/>
        <end position="329"/>
    </location>
</feature>
<feature type="region of interest" description="Disordered" evidence="13">
    <location>
        <begin position="639"/>
        <end position="702"/>
    </location>
</feature>
<keyword evidence="8" id="KW-0479">Metal-binding</keyword>
<comment type="similarity">
    <text evidence="4">Belongs to the poly(A) polymerase family.</text>
</comment>
<dbReference type="Pfam" id="PF04926">
    <property type="entry name" value="PAP_RNA-bind"/>
    <property type="match status" value="1"/>
</dbReference>
<dbReference type="GO" id="GO:0003723">
    <property type="term" value="F:RNA binding"/>
    <property type="evidence" value="ECO:0007669"/>
    <property type="project" value="InterPro"/>
</dbReference>
<dbReference type="GO" id="GO:0046872">
    <property type="term" value="F:metal ion binding"/>
    <property type="evidence" value="ECO:0007669"/>
    <property type="project" value="UniProtKB-KW"/>
</dbReference>
<evidence type="ECO:0000256" key="6">
    <source>
        <dbReference type="ARBA" id="ARBA00022664"/>
    </source>
</evidence>
<evidence type="ECO:0000256" key="7">
    <source>
        <dbReference type="ARBA" id="ARBA00022679"/>
    </source>
</evidence>
<name>A0A6A7A537_9PLEO</name>
<sequence>MGAVIDDGGSRASAVLCVRCAGNCLAMALYCAERGSRKWRVHLGSRGFPRRRCNALLFFHHPHPVTGRSRRHVGAALITYHHSLRSLHSTSAPPRRSNCDFLVSRSPQRGRSCATAHPHRNTMEDKKKPMWGVTAPISDAPPSARDNKLNDDLIETLTNQNVFETPEGNKRREEVLQHIQKVVEEFVRRASKQKGIKQPIIDAAGGKMFFFGSYALGVHGPTSDIDTLVCVPKHVFIEDFFRDFPSIFKELSAENDITELVPVPEAFVPIIKLKYRGVSLDVLFASMPTMVSVPKEMETIDKSVLRHLEEVTIRSVNGTRVVKELLASVPQRRHFRYALRAIKLWANRRAIYGAIFGYPGGIAWAIMVARICQLYPMACGATILTKFFNLMHKWNWPRPVMLKDHEVGEFGLRVWNPAVSPGDARHLMPVITPAFPAMCSTHSITPSTKTVMMEEFLRADSIVRDVYAGLKSWGTLFDRHSFFTKDHKYYLSVVAASRSKEENSTFSGLVQSKVRILVAGIDEGQTGIDVARPYIEPFERYHRCKTEDQVDEVTKGSLDYAIPASEIPAAGTTEDYIIYTTTFYIGIALPLERNKLDISYPTNQFRSKVTDSSLYDSKTMSIRVVHTRNTALPDDVFVPGEVRPTKPKKAKAAKATVENKKKEKEPKRPFSETGLDDSEHQAAKRQQSGLASNGVVAAPTAA</sequence>
<dbReference type="Gene3D" id="3.30.70.590">
    <property type="entry name" value="Poly(A) polymerase predicted RNA binding domain"/>
    <property type="match status" value="1"/>
</dbReference>
<evidence type="ECO:0000259" key="15">
    <source>
        <dbReference type="Pfam" id="PF04928"/>
    </source>
</evidence>